<reference evidence="2 3" key="1">
    <citation type="submission" date="2020-05" db="EMBL/GenBank/DDBJ databases">
        <title>Whole genome sequencing and identification of novel metabolites from Paenibacillus alvei strain JR949.</title>
        <authorList>
            <person name="Rajendhran J."/>
            <person name="Sree Pranav P."/>
            <person name="Mahalakshmi B."/>
            <person name="Karthikeyan R."/>
        </authorList>
    </citation>
    <scope>NUCLEOTIDE SEQUENCE [LARGE SCALE GENOMIC DNA]</scope>
    <source>
        <strain evidence="2 3">JR949</strain>
    </source>
</reference>
<organism evidence="2 3">
    <name type="scientific">Paenibacillus alvei</name>
    <name type="common">Bacillus alvei</name>
    <dbReference type="NCBI Taxonomy" id="44250"/>
    <lineage>
        <taxon>Bacteria</taxon>
        <taxon>Bacillati</taxon>
        <taxon>Bacillota</taxon>
        <taxon>Bacilli</taxon>
        <taxon>Bacillales</taxon>
        <taxon>Paenibacillaceae</taxon>
        <taxon>Paenibacillus</taxon>
    </lineage>
</organism>
<sequence length="181" mass="20693">MIYLLFVLVIFIGFLHLVNYVVSREDNDPKPPFKVKLWLVPVLALLLLTIVSLLAGLFTVLLTGIGALNQTLSFPNRYAAFTVSMYIILLFLLVESFIHPFIYAVLYAFLKKQPTRMMSLIVNVIGDTLIIYFVFNIFPYVSISGLDTAFYISVLLSILGQICIGFEYWIKKYMSKKRKGD</sequence>
<evidence type="ECO:0000313" key="2">
    <source>
        <dbReference type="EMBL" id="NOJ71525.1"/>
    </source>
</evidence>
<feature type="transmembrane region" description="Helical" evidence="1">
    <location>
        <begin position="120"/>
        <end position="143"/>
    </location>
</feature>
<keyword evidence="1" id="KW-0472">Membrane</keyword>
<dbReference type="Proteomes" id="UP000552038">
    <property type="component" value="Unassembled WGS sequence"/>
</dbReference>
<proteinExistence type="predicted"/>
<feature type="transmembrane region" description="Helical" evidence="1">
    <location>
        <begin position="149"/>
        <end position="170"/>
    </location>
</feature>
<feature type="transmembrane region" description="Helical" evidence="1">
    <location>
        <begin position="6"/>
        <end position="23"/>
    </location>
</feature>
<dbReference type="RefSeq" id="WP_171416989.1">
    <property type="nucleotide sequence ID" value="NZ_JABFOR010000015.1"/>
</dbReference>
<comment type="caution">
    <text evidence="2">The sequence shown here is derived from an EMBL/GenBank/DDBJ whole genome shotgun (WGS) entry which is preliminary data.</text>
</comment>
<evidence type="ECO:0000313" key="3">
    <source>
        <dbReference type="Proteomes" id="UP000552038"/>
    </source>
</evidence>
<dbReference type="EMBL" id="JABFOR010000015">
    <property type="protein sequence ID" value="NOJ71525.1"/>
    <property type="molecule type" value="Genomic_DNA"/>
</dbReference>
<dbReference type="AlphaFoldDB" id="A0AAP6ZZ82"/>
<evidence type="ECO:0000256" key="1">
    <source>
        <dbReference type="SAM" id="Phobius"/>
    </source>
</evidence>
<name>A0AAP6ZZ82_PAEAL</name>
<feature type="transmembrane region" description="Helical" evidence="1">
    <location>
        <begin position="85"/>
        <end position="108"/>
    </location>
</feature>
<gene>
    <name evidence="2" type="ORF">HMI46_13285</name>
</gene>
<feature type="transmembrane region" description="Helical" evidence="1">
    <location>
        <begin position="35"/>
        <end position="65"/>
    </location>
</feature>
<protein>
    <submittedName>
        <fullName evidence="2">Uncharacterized protein</fullName>
    </submittedName>
</protein>
<keyword evidence="1" id="KW-1133">Transmembrane helix</keyword>
<keyword evidence="1" id="KW-0812">Transmembrane</keyword>
<accession>A0AAP6ZZ82</accession>